<organism evidence="3 4">
    <name type="scientific">Arenibacter palladensis</name>
    <dbReference type="NCBI Taxonomy" id="237373"/>
    <lineage>
        <taxon>Bacteria</taxon>
        <taxon>Pseudomonadati</taxon>
        <taxon>Bacteroidota</taxon>
        <taxon>Flavobacteriia</taxon>
        <taxon>Flavobacteriales</taxon>
        <taxon>Flavobacteriaceae</taxon>
        <taxon>Arenibacter</taxon>
    </lineage>
</organism>
<gene>
    <name evidence="3" type="ORF">SAMN03080594_101703</name>
</gene>
<name>A0A1M4UPG1_9FLAO</name>
<reference evidence="4" key="1">
    <citation type="submission" date="2016-11" db="EMBL/GenBank/DDBJ databases">
        <authorList>
            <person name="Varghese N."/>
            <person name="Submissions S."/>
        </authorList>
    </citation>
    <scope>NUCLEOTIDE SEQUENCE [LARGE SCALE GENOMIC DNA]</scope>
    <source>
        <strain evidence="4">DSM 17539</strain>
    </source>
</reference>
<dbReference type="Proteomes" id="UP000184406">
    <property type="component" value="Unassembled WGS sequence"/>
</dbReference>
<evidence type="ECO:0000313" key="3">
    <source>
        <dbReference type="EMBL" id="SHE58662.1"/>
    </source>
</evidence>
<evidence type="ECO:0000256" key="2">
    <source>
        <dbReference type="RuleBase" id="RU003707"/>
    </source>
</evidence>
<accession>A0A1M4UPG1</accession>
<dbReference type="RefSeq" id="WP_072860309.1">
    <property type="nucleotide sequence ID" value="NZ_FQUX01000001.1"/>
</dbReference>
<dbReference type="InterPro" id="IPR018376">
    <property type="entry name" value="Enoyl-CoA_hyd/isom_CS"/>
</dbReference>
<dbReference type="SUPFAM" id="SSF52096">
    <property type="entry name" value="ClpP/crotonase"/>
    <property type="match status" value="1"/>
</dbReference>
<dbReference type="Pfam" id="PF00378">
    <property type="entry name" value="ECH_1"/>
    <property type="match status" value="1"/>
</dbReference>
<evidence type="ECO:0000256" key="1">
    <source>
        <dbReference type="ARBA" id="ARBA00005254"/>
    </source>
</evidence>
<dbReference type="CDD" id="cd06558">
    <property type="entry name" value="crotonase-like"/>
    <property type="match status" value="1"/>
</dbReference>
<dbReference type="InterPro" id="IPR051683">
    <property type="entry name" value="Enoyl-CoA_Hydratase/Isomerase"/>
</dbReference>
<comment type="similarity">
    <text evidence="1 2">Belongs to the enoyl-CoA hydratase/isomerase family.</text>
</comment>
<dbReference type="OrthoDB" id="638407at2"/>
<sequence>MGTSRSNGSLYTSIINGIATVEFGHPASNSFVSELLERLTKTLGELSNNVEVSVIVLKSEGDRAFCAGASFDELLEVKDLSEGKIFFSGFAHLINAMRTCKKIIVGRVQGKAVGGGVGIISACDYVFAVEAASIRLSELTIGIAPMVIAPAVQRKIGVAALSELSLSPNEWKNAYWAQEKGLFSKVFDKTVEMDKELGIFTEKLASYNPEALEEWKKVLWEGTGHWDTLLTNRAEITGRLAISEATKKALEKFKNN</sequence>
<evidence type="ECO:0000313" key="4">
    <source>
        <dbReference type="Proteomes" id="UP000184406"/>
    </source>
</evidence>
<dbReference type="InterPro" id="IPR001753">
    <property type="entry name" value="Enoyl-CoA_hydra/iso"/>
</dbReference>
<dbReference type="PANTHER" id="PTHR42964:SF1">
    <property type="entry name" value="POLYKETIDE BIOSYNTHESIS ENOYL-COA HYDRATASE PKSH-RELATED"/>
    <property type="match status" value="1"/>
</dbReference>
<protein>
    <submittedName>
        <fullName evidence="3">Methylglutaconyl-CoA hydratase</fullName>
    </submittedName>
</protein>
<proteinExistence type="inferred from homology"/>
<dbReference type="InterPro" id="IPR029045">
    <property type="entry name" value="ClpP/crotonase-like_dom_sf"/>
</dbReference>
<dbReference type="Gene3D" id="3.90.226.10">
    <property type="entry name" value="2-enoyl-CoA Hydratase, Chain A, domain 1"/>
    <property type="match status" value="1"/>
</dbReference>
<dbReference type="EMBL" id="FQUX01000001">
    <property type="protein sequence ID" value="SHE58662.1"/>
    <property type="molecule type" value="Genomic_DNA"/>
</dbReference>
<dbReference type="PANTHER" id="PTHR42964">
    <property type="entry name" value="ENOYL-COA HYDRATASE"/>
    <property type="match status" value="1"/>
</dbReference>
<dbReference type="PROSITE" id="PS00166">
    <property type="entry name" value="ENOYL_COA_HYDRATASE"/>
    <property type="match status" value="1"/>
</dbReference>
<keyword evidence="4" id="KW-1185">Reference proteome</keyword>
<dbReference type="GO" id="GO:0003824">
    <property type="term" value="F:catalytic activity"/>
    <property type="evidence" value="ECO:0007669"/>
    <property type="project" value="InterPro"/>
</dbReference>
<dbReference type="AlphaFoldDB" id="A0A1M4UPG1"/>